<dbReference type="Gene3D" id="1.10.150.130">
    <property type="match status" value="1"/>
</dbReference>
<evidence type="ECO:0000313" key="5">
    <source>
        <dbReference type="EMBL" id="NYA72740.1"/>
    </source>
</evidence>
<sequence length="347" mass="40825">MIRKPLISLFTQFIRDTETGRRLKKNGERIRPDSIQNYKYVLLNLTRFSESTGFDLRIRDTSRLNKRELLVEKNYWKKFYRGFTDYLYKNGCHDNYVGANIKTIRVFFNYLKTEKHIHTGDFHKQFYVRKEEIEIQVLSPDQLKFLIHDKSFEEKLTDRQRKVKDIFVFGCTTGLRFSDLFLLTKHNFEHTDGKWYLKVKSKKTKAFTKVRLPEYAVRIFEQWSASNNKRATVFGQLSLFNFNKTLKEIGEAAGFTDPVDVSREKLGKAVKMASSANTPIRFCDKMSSHMMRRTAITTMLILGMPDHLVRKVSGHTQGGNSFNRYVHHAQAYMDTEIEKLHGKLETI</sequence>
<evidence type="ECO:0000313" key="6">
    <source>
        <dbReference type="Proteomes" id="UP000535020"/>
    </source>
</evidence>
<comment type="similarity">
    <text evidence="1">Belongs to the 'phage' integrase family.</text>
</comment>
<dbReference type="PROSITE" id="PS51898">
    <property type="entry name" value="TYR_RECOMBINASE"/>
    <property type="match status" value="1"/>
</dbReference>
<proteinExistence type="inferred from homology"/>
<evidence type="ECO:0000256" key="2">
    <source>
        <dbReference type="ARBA" id="ARBA00023125"/>
    </source>
</evidence>
<evidence type="ECO:0000259" key="4">
    <source>
        <dbReference type="PROSITE" id="PS51898"/>
    </source>
</evidence>
<name>A0A7Y8Y7X2_9FLAO</name>
<dbReference type="GO" id="GO:0006310">
    <property type="term" value="P:DNA recombination"/>
    <property type="evidence" value="ECO:0007669"/>
    <property type="project" value="UniProtKB-KW"/>
</dbReference>
<gene>
    <name evidence="5" type="ORF">HZF10_17565</name>
</gene>
<protein>
    <submittedName>
        <fullName evidence="5">Tyrosine-type recombinase/integrase</fullName>
    </submittedName>
</protein>
<dbReference type="InterPro" id="IPR002104">
    <property type="entry name" value="Integrase_catalytic"/>
</dbReference>
<dbReference type="PANTHER" id="PTHR30349">
    <property type="entry name" value="PHAGE INTEGRASE-RELATED"/>
    <property type="match status" value="1"/>
</dbReference>
<dbReference type="Proteomes" id="UP000535020">
    <property type="component" value="Unassembled WGS sequence"/>
</dbReference>
<dbReference type="Gene3D" id="1.10.443.10">
    <property type="entry name" value="Intergrase catalytic core"/>
    <property type="match status" value="1"/>
</dbReference>
<dbReference type="SUPFAM" id="SSF56349">
    <property type="entry name" value="DNA breaking-rejoining enzymes"/>
    <property type="match status" value="1"/>
</dbReference>
<dbReference type="RefSeq" id="WP_176007550.1">
    <property type="nucleotide sequence ID" value="NZ_JABWMI010000031.1"/>
</dbReference>
<accession>A0A7Y8Y7X2</accession>
<keyword evidence="2" id="KW-0238">DNA-binding</keyword>
<feature type="domain" description="Tyr recombinase" evidence="4">
    <location>
        <begin position="133"/>
        <end position="338"/>
    </location>
</feature>
<dbReference type="PANTHER" id="PTHR30349:SF64">
    <property type="entry name" value="PROPHAGE INTEGRASE INTD-RELATED"/>
    <property type="match status" value="1"/>
</dbReference>
<dbReference type="InterPro" id="IPR010998">
    <property type="entry name" value="Integrase_recombinase_N"/>
</dbReference>
<dbReference type="InterPro" id="IPR013762">
    <property type="entry name" value="Integrase-like_cat_sf"/>
</dbReference>
<dbReference type="EMBL" id="JACBJI010000014">
    <property type="protein sequence ID" value="NYA72740.1"/>
    <property type="molecule type" value="Genomic_DNA"/>
</dbReference>
<keyword evidence="6" id="KW-1185">Reference proteome</keyword>
<evidence type="ECO:0000256" key="1">
    <source>
        <dbReference type="ARBA" id="ARBA00008857"/>
    </source>
</evidence>
<dbReference type="GO" id="GO:0015074">
    <property type="term" value="P:DNA integration"/>
    <property type="evidence" value="ECO:0007669"/>
    <property type="project" value="InterPro"/>
</dbReference>
<evidence type="ECO:0000256" key="3">
    <source>
        <dbReference type="ARBA" id="ARBA00023172"/>
    </source>
</evidence>
<keyword evidence="3" id="KW-0233">DNA recombination</keyword>
<dbReference type="AlphaFoldDB" id="A0A7Y8Y7X2"/>
<dbReference type="InterPro" id="IPR050090">
    <property type="entry name" value="Tyrosine_recombinase_XerCD"/>
</dbReference>
<reference evidence="5 6" key="1">
    <citation type="submission" date="2020-07" db="EMBL/GenBank/DDBJ databases">
        <authorList>
            <person name="Sun Q."/>
        </authorList>
    </citation>
    <scope>NUCLEOTIDE SEQUENCE [LARGE SCALE GENOMIC DNA]</scope>
    <source>
        <strain evidence="5 6">MAH-1</strain>
    </source>
</reference>
<dbReference type="InterPro" id="IPR011010">
    <property type="entry name" value="DNA_brk_join_enz"/>
</dbReference>
<comment type="caution">
    <text evidence="5">The sequence shown here is derived from an EMBL/GenBank/DDBJ whole genome shotgun (WGS) entry which is preliminary data.</text>
</comment>
<dbReference type="Pfam" id="PF00589">
    <property type="entry name" value="Phage_integrase"/>
    <property type="match status" value="1"/>
</dbReference>
<dbReference type="GO" id="GO:0003677">
    <property type="term" value="F:DNA binding"/>
    <property type="evidence" value="ECO:0007669"/>
    <property type="project" value="UniProtKB-KW"/>
</dbReference>
<organism evidence="5 6">
    <name type="scientific">Flavobacterium agri</name>
    <dbReference type="NCBI Taxonomy" id="2743471"/>
    <lineage>
        <taxon>Bacteria</taxon>
        <taxon>Pseudomonadati</taxon>
        <taxon>Bacteroidota</taxon>
        <taxon>Flavobacteriia</taxon>
        <taxon>Flavobacteriales</taxon>
        <taxon>Flavobacteriaceae</taxon>
        <taxon>Flavobacterium</taxon>
    </lineage>
</organism>